<name>A0A1B6MVJ0_9HEMI</name>
<feature type="compositionally biased region" description="Polar residues" evidence="1">
    <location>
        <begin position="84"/>
        <end position="115"/>
    </location>
</feature>
<feature type="compositionally biased region" description="Basic and acidic residues" evidence="1">
    <location>
        <begin position="152"/>
        <end position="164"/>
    </location>
</feature>
<feature type="region of interest" description="Disordered" evidence="1">
    <location>
        <begin position="42"/>
        <end position="115"/>
    </location>
</feature>
<sequence>MSDPRHIPSREFPLSNQPVQSFPPLPLPLRFPLSNVPQRFPPTNLPPPFSRFPPSNVPPPPIPPTFLPSPFPNSSTPFPPQTFQGGSTHVSQWSTSLQHSVTQSQEMGWSHQSVQQEVASYNHPATTEMLKTSTTSQEIIRPYKVPEIQPSNKEKWKPFEEPSNKSDAQTEVDNWLKSKRTPRDAKNPIKSDLQIYAVKDKLNQAIRLIRELENGARTLAVMVKTVTPSEWNGKCEEIEEKKKRLVTVMNELKLSK</sequence>
<feature type="compositionally biased region" description="Pro residues" evidence="1">
    <location>
        <begin position="42"/>
        <end position="71"/>
    </location>
</feature>
<protein>
    <submittedName>
        <fullName evidence="2">Uncharacterized protein</fullName>
    </submittedName>
</protein>
<proteinExistence type="predicted"/>
<reference evidence="2" key="1">
    <citation type="submission" date="2015-11" db="EMBL/GenBank/DDBJ databases">
        <title>De novo transcriptome assembly of four potential Pierce s Disease insect vectors from Arizona vineyards.</title>
        <authorList>
            <person name="Tassone E.E."/>
        </authorList>
    </citation>
    <scope>NUCLEOTIDE SEQUENCE</scope>
</reference>
<dbReference type="EMBL" id="GEBQ01000044">
    <property type="protein sequence ID" value="JAT39933.1"/>
    <property type="molecule type" value="Transcribed_RNA"/>
</dbReference>
<evidence type="ECO:0000256" key="1">
    <source>
        <dbReference type="SAM" id="MobiDB-lite"/>
    </source>
</evidence>
<gene>
    <name evidence="2" type="ORF">g.40718</name>
</gene>
<organism evidence="2">
    <name type="scientific">Graphocephala atropunctata</name>
    <dbReference type="NCBI Taxonomy" id="36148"/>
    <lineage>
        <taxon>Eukaryota</taxon>
        <taxon>Metazoa</taxon>
        <taxon>Ecdysozoa</taxon>
        <taxon>Arthropoda</taxon>
        <taxon>Hexapoda</taxon>
        <taxon>Insecta</taxon>
        <taxon>Pterygota</taxon>
        <taxon>Neoptera</taxon>
        <taxon>Paraneoptera</taxon>
        <taxon>Hemiptera</taxon>
        <taxon>Auchenorrhyncha</taxon>
        <taxon>Membracoidea</taxon>
        <taxon>Cicadellidae</taxon>
        <taxon>Cicadellinae</taxon>
        <taxon>Cicadellini</taxon>
        <taxon>Graphocephala</taxon>
    </lineage>
</organism>
<feature type="non-terminal residue" evidence="2">
    <location>
        <position position="256"/>
    </location>
</feature>
<evidence type="ECO:0000313" key="2">
    <source>
        <dbReference type="EMBL" id="JAT39933.1"/>
    </source>
</evidence>
<accession>A0A1B6MVJ0</accession>
<feature type="region of interest" description="Disordered" evidence="1">
    <location>
        <begin position="150"/>
        <end position="186"/>
    </location>
</feature>
<dbReference type="AlphaFoldDB" id="A0A1B6MVJ0"/>